<sequence length="60" mass="7094">YNDDNDDNRSNKDVPYSWLRVTGGDFSDFYQEQLFIDPLVIDWAEVNYQNQSLLKETTSI</sequence>
<dbReference type="EMBL" id="CAJVPW010016889">
    <property type="protein sequence ID" value="CAG8673226.1"/>
    <property type="molecule type" value="Genomic_DNA"/>
</dbReference>
<reference evidence="1" key="1">
    <citation type="submission" date="2021-06" db="EMBL/GenBank/DDBJ databases">
        <authorList>
            <person name="Kallberg Y."/>
            <person name="Tangrot J."/>
            <person name="Rosling A."/>
        </authorList>
    </citation>
    <scope>NUCLEOTIDE SEQUENCE</scope>
    <source>
        <strain evidence="1">28 12/20/2015</strain>
    </source>
</reference>
<accession>A0ACA9NSI0</accession>
<gene>
    <name evidence="1" type="ORF">SPELUC_LOCUS9769</name>
</gene>
<keyword evidence="2" id="KW-1185">Reference proteome</keyword>
<dbReference type="Proteomes" id="UP000789366">
    <property type="component" value="Unassembled WGS sequence"/>
</dbReference>
<evidence type="ECO:0000313" key="1">
    <source>
        <dbReference type="EMBL" id="CAG8673226.1"/>
    </source>
</evidence>
<protein>
    <submittedName>
        <fullName evidence="1">1317_t:CDS:1</fullName>
    </submittedName>
</protein>
<organism evidence="1 2">
    <name type="scientific">Cetraspora pellucida</name>
    <dbReference type="NCBI Taxonomy" id="1433469"/>
    <lineage>
        <taxon>Eukaryota</taxon>
        <taxon>Fungi</taxon>
        <taxon>Fungi incertae sedis</taxon>
        <taxon>Mucoromycota</taxon>
        <taxon>Glomeromycotina</taxon>
        <taxon>Glomeromycetes</taxon>
        <taxon>Diversisporales</taxon>
        <taxon>Gigasporaceae</taxon>
        <taxon>Cetraspora</taxon>
    </lineage>
</organism>
<proteinExistence type="predicted"/>
<comment type="caution">
    <text evidence="1">The sequence shown here is derived from an EMBL/GenBank/DDBJ whole genome shotgun (WGS) entry which is preliminary data.</text>
</comment>
<feature type="non-terminal residue" evidence="1">
    <location>
        <position position="1"/>
    </location>
</feature>
<name>A0ACA9NSI0_9GLOM</name>
<evidence type="ECO:0000313" key="2">
    <source>
        <dbReference type="Proteomes" id="UP000789366"/>
    </source>
</evidence>